<dbReference type="CDD" id="cd05399">
    <property type="entry name" value="NT_Rel-Spo_like"/>
    <property type="match status" value="1"/>
</dbReference>
<gene>
    <name evidence="2" type="ORF">CSSPJE1EN2_LOCUS18813</name>
</gene>
<feature type="domain" description="RelA/SpoT" evidence="1">
    <location>
        <begin position="218"/>
        <end position="328"/>
    </location>
</feature>
<protein>
    <recommendedName>
        <fullName evidence="1">RelA/SpoT domain-containing protein</fullName>
    </recommendedName>
</protein>
<dbReference type="Pfam" id="PF13328">
    <property type="entry name" value="HD_4"/>
    <property type="match status" value="1"/>
</dbReference>
<sequence length="532" mass="60426">MRRRKYAFSSDDSGSPFATSCVVGFEMRSTDAAREKVLQFVEEFNGLSTSSSSTPSHAAAAAFLPAWIIDCMGKILHQVSRLSEFSQLARDNKTVCDPLEADRLRTMILSMVDVRVVLIKLADRLHNMRTLGALSFRKQLQIANETLEIFAPLANRLGVWSWKAELEDLCFKHLKPDEHKELATRLFSCCREGIVMSSIHQLDEALRSHGVQFTDLSGRPKNLYSIYKKMTRKGRSIEEIFDVRGLRLIVQDEKSCYDALGIVHKLWLHIPGTCKDYILMPKPNGYQSLHTVVRGDDGYPLEVQIRTVAMHHQAEFGLAAHWRYKEDNSKHSAFILERVEWARWVLTWHSEILDTKMRLSPLRADLRPPCPFPTHTSDCPYASVCYGPQLSVIEPLLIIKVENENMVVQELPPGSTVADLVSTRRSDMDSLAVSSRRLSRREPRVKVNHQFINTFQQKLRMGDLVEITMVVVCGDTSQPSPICSTSAKDQPCGKIALEFQREHLKRMYLDGGDCSEETRRPLEKRPSVAGLI</sequence>
<evidence type="ECO:0000313" key="3">
    <source>
        <dbReference type="Proteomes" id="UP001497522"/>
    </source>
</evidence>
<accession>A0ABP1BLU3</accession>
<evidence type="ECO:0000259" key="1">
    <source>
        <dbReference type="SMART" id="SM00954"/>
    </source>
</evidence>
<dbReference type="Gene3D" id="1.10.3210.10">
    <property type="entry name" value="Hypothetical protein af1432"/>
    <property type="match status" value="1"/>
</dbReference>
<keyword evidence="3" id="KW-1185">Reference proteome</keyword>
<proteinExistence type="predicted"/>
<dbReference type="InterPro" id="IPR007685">
    <property type="entry name" value="RelA_SpoT"/>
</dbReference>
<dbReference type="Gene3D" id="3.30.460.10">
    <property type="entry name" value="Beta Polymerase, domain 2"/>
    <property type="match status" value="1"/>
</dbReference>
<dbReference type="PANTHER" id="PTHR21262">
    <property type="entry name" value="GUANOSINE-3',5'-BIS DIPHOSPHATE 3'-PYROPHOSPHOHYDROLASE"/>
    <property type="match status" value="1"/>
</dbReference>
<name>A0ABP1BLU3_9BRYO</name>
<organism evidence="2 3">
    <name type="scientific">Sphagnum jensenii</name>
    <dbReference type="NCBI Taxonomy" id="128206"/>
    <lineage>
        <taxon>Eukaryota</taxon>
        <taxon>Viridiplantae</taxon>
        <taxon>Streptophyta</taxon>
        <taxon>Embryophyta</taxon>
        <taxon>Bryophyta</taxon>
        <taxon>Sphagnophytina</taxon>
        <taxon>Sphagnopsida</taxon>
        <taxon>Sphagnales</taxon>
        <taxon>Sphagnaceae</taxon>
        <taxon>Sphagnum</taxon>
    </lineage>
</organism>
<dbReference type="SUPFAM" id="SSF81301">
    <property type="entry name" value="Nucleotidyltransferase"/>
    <property type="match status" value="1"/>
</dbReference>
<dbReference type="EMBL" id="OZ023706">
    <property type="protein sequence ID" value="CAK9876771.1"/>
    <property type="molecule type" value="Genomic_DNA"/>
</dbReference>
<dbReference type="SMART" id="SM00954">
    <property type="entry name" value="RelA_SpoT"/>
    <property type="match status" value="1"/>
</dbReference>
<evidence type="ECO:0000313" key="2">
    <source>
        <dbReference type="EMBL" id="CAK9876771.1"/>
    </source>
</evidence>
<dbReference type="InterPro" id="IPR043519">
    <property type="entry name" value="NT_sf"/>
</dbReference>
<reference evidence="2" key="1">
    <citation type="submission" date="2024-03" db="EMBL/GenBank/DDBJ databases">
        <authorList>
            <consortium name="ELIXIR-Norway"/>
            <consortium name="Elixir Norway"/>
        </authorList>
    </citation>
    <scope>NUCLEOTIDE SEQUENCE</scope>
</reference>
<dbReference type="Proteomes" id="UP001497522">
    <property type="component" value="Chromosome 5"/>
</dbReference>
<dbReference type="PANTHER" id="PTHR21262:SF0">
    <property type="entry name" value="GTP DIPHOSPHOKINASE RSH3, CHLOROPLASTIC-RELATED"/>
    <property type="match status" value="1"/>
</dbReference>
<dbReference type="SUPFAM" id="SSF109604">
    <property type="entry name" value="HD-domain/PDEase-like"/>
    <property type="match status" value="1"/>
</dbReference>
<dbReference type="Pfam" id="PF04607">
    <property type="entry name" value="RelA_SpoT"/>
    <property type="match status" value="1"/>
</dbReference>